<accession>A0A1Z2XSI5</accession>
<dbReference type="InterPro" id="IPR036086">
    <property type="entry name" value="ParB/Sulfiredoxin_sf"/>
</dbReference>
<feature type="domain" description="ParB-like N-terminal" evidence="1">
    <location>
        <begin position="1"/>
        <end position="85"/>
    </location>
</feature>
<dbReference type="InterPro" id="IPR003115">
    <property type="entry name" value="ParB_N"/>
</dbReference>
<dbReference type="AlphaFoldDB" id="A0A1Z2XSI5"/>
<dbReference type="RefSeq" id="WP_066540167.1">
    <property type="nucleotide sequence ID" value="NZ_CP065321.1"/>
</dbReference>
<reference evidence="2" key="1">
    <citation type="journal article" date="2017" name="Genome Announc.">
        <title>High-Quality Whole-Genome Sequences of the Oligo-Mouse-Microbiota Bacterial Community.</title>
        <authorList>
            <person name="Garzetti D."/>
            <person name="Brugiroux S."/>
            <person name="Bunk B."/>
            <person name="Pukall R."/>
            <person name="McCoy K.D."/>
            <person name="Macpherson A.J."/>
            <person name="Stecher B."/>
        </authorList>
    </citation>
    <scope>NUCLEOTIDE SEQUENCE</scope>
    <source>
        <strain evidence="2">KB18</strain>
    </source>
</reference>
<reference evidence="3 5" key="3">
    <citation type="submission" date="2020-11" db="EMBL/GenBank/DDBJ databases">
        <title>Closed and high quality bacterial genomes of the OMM12 community.</title>
        <authorList>
            <person name="Marbouty M."/>
            <person name="Lamy-Besnier Q."/>
            <person name="Debarbieux L."/>
            <person name="Koszul R."/>
        </authorList>
    </citation>
    <scope>NUCLEOTIDE SEQUENCE [LARGE SCALE GENOMIC DNA]</scope>
    <source>
        <strain evidence="3 5">KB18</strain>
    </source>
</reference>
<gene>
    <name evidence="2" type="ORF">ADH66_12480</name>
    <name evidence="3" type="ORF">I5Q82_02785</name>
</gene>
<dbReference type="Proteomes" id="UP000196710">
    <property type="component" value="Chromosome"/>
</dbReference>
<dbReference type="GO" id="GO:0045881">
    <property type="term" value="P:positive regulation of sporulation resulting in formation of a cellular spore"/>
    <property type="evidence" value="ECO:0007669"/>
    <property type="project" value="TreeGrafter"/>
</dbReference>
<dbReference type="PANTHER" id="PTHR33375:SF1">
    <property type="entry name" value="CHROMOSOME-PARTITIONING PROTEIN PARB-RELATED"/>
    <property type="match status" value="1"/>
</dbReference>
<evidence type="ECO:0000313" key="4">
    <source>
        <dbReference type="Proteomes" id="UP000196710"/>
    </source>
</evidence>
<dbReference type="Gene3D" id="1.10.10.2830">
    <property type="match status" value="1"/>
</dbReference>
<dbReference type="EMBL" id="CP065321">
    <property type="protein sequence ID" value="QQR30659.1"/>
    <property type="molecule type" value="Genomic_DNA"/>
</dbReference>
<dbReference type="Proteomes" id="UP000596035">
    <property type="component" value="Chromosome"/>
</dbReference>
<evidence type="ECO:0000313" key="2">
    <source>
        <dbReference type="EMBL" id="ASB41400.1"/>
    </source>
</evidence>
<evidence type="ECO:0000313" key="5">
    <source>
        <dbReference type="Proteomes" id="UP000596035"/>
    </source>
</evidence>
<organism evidence="3 5">
    <name type="scientific">Acutalibacter muris</name>
    <dbReference type="NCBI Taxonomy" id="1796620"/>
    <lineage>
        <taxon>Bacteria</taxon>
        <taxon>Bacillati</taxon>
        <taxon>Bacillota</taxon>
        <taxon>Clostridia</taxon>
        <taxon>Eubacteriales</taxon>
        <taxon>Acutalibacteraceae</taxon>
        <taxon>Acutalibacter</taxon>
    </lineage>
</organism>
<dbReference type="EMBL" id="CP021422">
    <property type="protein sequence ID" value="ASB41400.1"/>
    <property type="molecule type" value="Genomic_DNA"/>
</dbReference>
<dbReference type="GO" id="GO:0007059">
    <property type="term" value="P:chromosome segregation"/>
    <property type="evidence" value="ECO:0007669"/>
    <property type="project" value="TreeGrafter"/>
</dbReference>
<evidence type="ECO:0000313" key="3">
    <source>
        <dbReference type="EMBL" id="QQR30659.1"/>
    </source>
</evidence>
<reference evidence="4" key="2">
    <citation type="submission" date="2017-05" db="EMBL/GenBank/DDBJ databases">
        <title>Improved OligoMM genomes.</title>
        <authorList>
            <person name="Garzetti D."/>
        </authorList>
    </citation>
    <scope>NUCLEOTIDE SEQUENCE [LARGE SCALE GENOMIC DNA]</scope>
    <source>
        <strain evidence="4">KB18</strain>
    </source>
</reference>
<dbReference type="Gene3D" id="3.90.1530.30">
    <property type="match status" value="1"/>
</dbReference>
<dbReference type="InterPro" id="IPR050336">
    <property type="entry name" value="Chromosome_partition/occlusion"/>
</dbReference>
<proteinExistence type="predicted"/>
<name>A0A1Z2XSI5_9FIRM</name>
<dbReference type="CDD" id="cd16409">
    <property type="entry name" value="ParB_N_like"/>
    <property type="match status" value="1"/>
</dbReference>
<dbReference type="GO" id="GO:0005694">
    <property type="term" value="C:chromosome"/>
    <property type="evidence" value="ECO:0007669"/>
    <property type="project" value="TreeGrafter"/>
</dbReference>
<dbReference type="SUPFAM" id="SSF110849">
    <property type="entry name" value="ParB/Sulfiredoxin"/>
    <property type="match status" value="1"/>
</dbReference>
<sequence>MRMKISEIKINPGRRDTQQRNVEELARSIAAVGLMNPITVTQDNTLIAGLHRLEAVKLLGWTEIECVVSEADGLQAELAEIDENFVRAGLSHRELGDLLLRRKELYEAIHPETRQGQRNGQTAKNENFSLLETKSFSQDTADKLGVSKRTVEQLVQTARDLTPEAKKTIRDAGDKITKGAALKISRLPPDQQEEAAAVLTIAPPTPKRQGMMDSESALSEFKTLCARYVSGIESLHHRAEIFAGMTISQFDELGDSAYSVTTAIKGFFEKVHEIRHEMEKEHEN</sequence>
<dbReference type="SMART" id="SM00470">
    <property type="entry name" value="ParB"/>
    <property type="match status" value="1"/>
</dbReference>
<dbReference type="KEGG" id="amur:ADH66_12480"/>
<keyword evidence="4" id="KW-1185">Reference proteome</keyword>
<protein>
    <submittedName>
        <fullName evidence="3">ParB N-terminal domain-containing protein</fullName>
    </submittedName>
</protein>
<dbReference type="PANTHER" id="PTHR33375">
    <property type="entry name" value="CHROMOSOME-PARTITIONING PROTEIN PARB-RELATED"/>
    <property type="match status" value="1"/>
</dbReference>
<evidence type="ECO:0000259" key="1">
    <source>
        <dbReference type="SMART" id="SM00470"/>
    </source>
</evidence>
<dbReference type="Pfam" id="PF02195">
    <property type="entry name" value="ParB_N"/>
    <property type="match status" value="1"/>
</dbReference>